<evidence type="ECO:0000256" key="1">
    <source>
        <dbReference type="ARBA" id="ARBA00022741"/>
    </source>
</evidence>
<dbReference type="Pfam" id="PF00005">
    <property type="entry name" value="ABC_tran"/>
    <property type="match status" value="2"/>
</dbReference>
<proteinExistence type="predicted"/>
<feature type="domain" description="ABC transporter" evidence="4">
    <location>
        <begin position="4"/>
        <end position="213"/>
    </location>
</feature>
<dbReference type="InterPro" id="IPR003439">
    <property type="entry name" value="ABC_transporter-like_ATP-bd"/>
</dbReference>
<comment type="caution">
    <text evidence="5">The sequence shown here is derived from an EMBL/GenBank/DDBJ whole genome shotgun (WGS) entry which is preliminary data.</text>
</comment>
<evidence type="ECO:0000256" key="2">
    <source>
        <dbReference type="ARBA" id="ARBA00022840"/>
    </source>
</evidence>
<evidence type="ECO:0000313" key="5">
    <source>
        <dbReference type="EMBL" id="RKD28263.1"/>
    </source>
</evidence>
<dbReference type="GO" id="GO:0005524">
    <property type="term" value="F:ATP binding"/>
    <property type="evidence" value="ECO:0007669"/>
    <property type="project" value="UniProtKB-KW"/>
</dbReference>
<keyword evidence="3" id="KW-0175">Coiled coil</keyword>
<dbReference type="SMART" id="SM00382">
    <property type="entry name" value="AAA"/>
    <property type="match status" value="2"/>
</dbReference>
<dbReference type="NCBIfam" id="NF000355">
    <property type="entry name" value="ribo_prot_ABC_F"/>
    <property type="match status" value="1"/>
</dbReference>
<evidence type="ECO:0000259" key="4">
    <source>
        <dbReference type="PROSITE" id="PS50893"/>
    </source>
</evidence>
<protein>
    <submittedName>
        <fullName evidence="5">Lsa family ABC-F type ribosomal protection protein</fullName>
    </submittedName>
</protein>
<dbReference type="AlphaFoldDB" id="A0A419SSL5"/>
<dbReference type="PROSITE" id="PS50893">
    <property type="entry name" value="ABC_TRANSPORTER_2"/>
    <property type="match status" value="2"/>
</dbReference>
<dbReference type="InterPro" id="IPR027417">
    <property type="entry name" value="P-loop_NTPase"/>
</dbReference>
<evidence type="ECO:0000256" key="3">
    <source>
        <dbReference type="SAM" id="Coils"/>
    </source>
</evidence>
<keyword evidence="6" id="KW-1185">Reference proteome</keyword>
<dbReference type="Proteomes" id="UP000284277">
    <property type="component" value="Unassembled WGS sequence"/>
</dbReference>
<dbReference type="GO" id="GO:0016887">
    <property type="term" value="F:ATP hydrolysis activity"/>
    <property type="evidence" value="ECO:0007669"/>
    <property type="project" value="InterPro"/>
</dbReference>
<dbReference type="CDD" id="cd03221">
    <property type="entry name" value="ABCF_EF-3"/>
    <property type="match status" value="1"/>
</dbReference>
<sequence>MSLIQVTDLSFTYEGAIEPVFEHVSFQIDTDWKLGFTGRNGRGKTTFLNLLMKRYEFTGSIVSSVTFDYFPFLVEDQDRNTMEILDSLNEGYEYWELKRELTKLQVNENVLYRPFSTLSNGERTKVLLAALFLKENHFLLIDEPTNHLDREGRALVSQYLSSKKGFILVSHDRNFLDTSVDHILSINKSNIEVQKGNFTSWYDNKQRQDQYELSENTKLKKGIHRLEASAKQSKEWAEQVESTKIGKKSMAHEKSIDSRAYIGEKSRRMQMRRKNLEQRQDHAIEEKKGLLKNLEEAERLKLYKAKHHMQRILTLNEVVPYFDSPVCKPISFLLEQGQRISLQGKNGSGKSSIIKLILGREEDLSSLLYRGVIEAASGLIISYVSQDTSFLHGSLTEYAKACGVEDPLFKSVLRKLDFSREQFDNNMEDYSEGQKKKVLIARSLCESAHLYIWDEPLNFIDVYSRIQIEELIKEFQPTMIFVEHDEAFTNQITTSRIQVEQVDFGLCNQ</sequence>
<gene>
    <name evidence="5" type="ORF">BET01_12095</name>
</gene>
<keyword evidence="1" id="KW-0547">Nucleotide-binding</keyword>
<dbReference type="Gene3D" id="3.40.50.300">
    <property type="entry name" value="P-loop containing nucleotide triphosphate hydrolases"/>
    <property type="match status" value="2"/>
</dbReference>
<dbReference type="RefSeq" id="WP_120198892.1">
    <property type="nucleotide sequence ID" value="NZ_MCIA01000035.1"/>
</dbReference>
<dbReference type="EMBL" id="MCIA01000035">
    <property type="protein sequence ID" value="RKD28263.1"/>
    <property type="molecule type" value="Genomic_DNA"/>
</dbReference>
<organism evidence="5 6">
    <name type="scientific">Lacrimispora algidixylanolytica</name>
    <dbReference type="NCBI Taxonomy" id="94868"/>
    <lineage>
        <taxon>Bacteria</taxon>
        <taxon>Bacillati</taxon>
        <taxon>Bacillota</taxon>
        <taxon>Clostridia</taxon>
        <taxon>Lachnospirales</taxon>
        <taxon>Lachnospiraceae</taxon>
        <taxon>Lacrimispora</taxon>
    </lineage>
</organism>
<dbReference type="InterPro" id="IPR051309">
    <property type="entry name" value="ABCF_ATPase"/>
</dbReference>
<feature type="domain" description="ABC transporter" evidence="4">
    <location>
        <begin position="310"/>
        <end position="501"/>
    </location>
</feature>
<name>A0A419SSL5_9FIRM</name>
<dbReference type="PANTHER" id="PTHR42855:SF2">
    <property type="entry name" value="DRUG RESISTANCE ABC TRANSPORTER,ATP-BINDING PROTEIN"/>
    <property type="match status" value="1"/>
</dbReference>
<dbReference type="SUPFAM" id="SSF52540">
    <property type="entry name" value="P-loop containing nucleoside triphosphate hydrolases"/>
    <property type="match status" value="2"/>
</dbReference>
<feature type="coiled-coil region" evidence="3">
    <location>
        <begin position="266"/>
        <end position="300"/>
    </location>
</feature>
<evidence type="ECO:0000313" key="6">
    <source>
        <dbReference type="Proteomes" id="UP000284277"/>
    </source>
</evidence>
<reference evidence="5 6" key="1">
    <citation type="submission" date="2016-08" db="EMBL/GenBank/DDBJ databases">
        <title>A new outlook on sporulation: Clostridium algidixylanolyticum.</title>
        <authorList>
            <person name="Poppleton D.I."/>
            <person name="Gribaldo S."/>
        </authorList>
    </citation>
    <scope>NUCLEOTIDE SEQUENCE [LARGE SCALE GENOMIC DNA]</scope>
    <source>
        <strain evidence="5 6">SPL73</strain>
    </source>
</reference>
<dbReference type="PANTHER" id="PTHR42855">
    <property type="entry name" value="ABC TRANSPORTER ATP-BINDING SUBUNIT"/>
    <property type="match status" value="1"/>
</dbReference>
<keyword evidence="2" id="KW-0067">ATP-binding</keyword>
<dbReference type="InterPro" id="IPR003593">
    <property type="entry name" value="AAA+_ATPase"/>
</dbReference>
<accession>A0A419SSL5</accession>
<dbReference type="OrthoDB" id="9801441at2"/>